<proteinExistence type="predicted"/>
<dbReference type="SUPFAM" id="SSF46689">
    <property type="entry name" value="Homeodomain-like"/>
    <property type="match status" value="1"/>
</dbReference>
<protein>
    <submittedName>
        <fullName evidence="2">Uncharacterized protein</fullName>
    </submittedName>
</protein>
<feature type="region of interest" description="Disordered" evidence="1">
    <location>
        <begin position="79"/>
        <end position="105"/>
    </location>
</feature>
<sequence>MLNQDVKPESNPKVKKCEPGSTAKSRAKHRVTSEAEREIIIRMALAGKKPVEIAEFLGLKANTVYKFIRSRSAGWIAAKRSGATDPMRSPSASPEKKSAGRSKKR</sequence>
<dbReference type="EMBL" id="OOIN01000002">
    <property type="protein sequence ID" value="SPO20654.1"/>
    <property type="molecule type" value="Genomic_DNA"/>
</dbReference>
<dbReference type="InterPro" id="IPR009057">
    <property type="entry name" value="Homeodomain-like_sf"/>
</dbReference>
<keyword evidence="3" id="KW-1185">Reference proteome</keyword>
<name>A0A5C3DQM4_9BASI</name>
<dbReference type="Proteomes" id="UP000324022">
    <property type="component" value="Unassembled WGS sequence"/>
</dbReference>
<reference evidence="2 3" key="1">
    <citation type="submission" date="2018-03" db="EMBL/GenBank/DDBJ databases">
        <authorList>
            <person name="Guldener U."/>
        </authorList>
    </citation>
    <scope>NUCLEOTIDE SEQUENCE [LARGE SCALE GENOMIC DNA]</scope>
    <source>
        <strain evidence="2 3">NBRC100155</strain>
    </source>
</reference>
<dbReference type="OrthoDB" id="10374728at2759"/>
<organism evidence="2 3">
    <name type="scientific">Ustilago trichophora</name>
    <dbReference type="NCBI Taxonomy" id="86804"/>
    <lineage>
        <taxon>Eukaryota</taxon>
        <taxon>Fungi</taxon>
        <taxon>Dikarya</taxon>
        <taxon>Basidiomycota</taxon>
        <taxon>Ustilaginomycotina</taxon>
        <taxon>Ustilaginomycetes</taxon>
        <taxon>Ustilaginales</taxon>
        <taxon>Ustilaginaceae</taxon>
        <taxon>Ustilago</taxon>
    </lineage>
</organism>
<dbReference type="AlphaFoldDB" id="A0A5C3DQM4"/>
<accession>A0A5C3DQM4</accession>
<evidence type="ECO:0000256" key="1">
    <source>
        <dbReference type="SAM" id="MobiDB-lite"/>
    </source>
</evidence>
<feature type="compositionally biased region" description="Basic and acidic residues" evidence="1">
    <location>
        <begin position="1"/>
        <end position="18"/>
    </location>
</feature>
<feature type="region of interest" description="Disordered" evidence="1">
    <location>
        <begin position="1"/>
        <end position="34"/>
    </location>
</feature>
<evidence type="ECO:0000313" key="2">
    <source>
        <dbReference type="EMBL" id="SPO20654.1"/>
    </source>
</evidence>
<evidence type="ECO:0000313" key="3">
    <source>
        <dbReference type="Proteomes" id="UP000324022"/>
    </source>
</evidence>
<gene>
    <name evidence="2" type="ORF">UTRI_00130</name>
</gene>